<gene>
    <name evidence="1" type="ORF">N0F65_001903</name>
</gene>
<sequence length="79" mass="8880">MTFIQAPRLKAWDQATLIKWFREWQQYITKIEHRCSMTGELYGNKVATVKGCIDPEVLTIMAGEAGGRYHGLGAHGGNQ</sequence>
<dbReference type="Proteomes" id="UP001146120">
    <property type="component" value="Unassembled WGS sequence"/>
</dbReference>
<reference evidence="1" key="1">
    <citation type="submission" date="2022-11" db="EMBL/GenBank/DDBJ databases">
        <authorList>
            <person name="Morgan W.R."/>
            <person name="Tartar A."/>
        </authorList>
    </citation>
    <scope>NUCLEOTIDE SEQUENCE</scope>
    <source>
        <strain evidence="1">ARSEF 373</strain>
    </source>
</reference>
<keyword evidence="2" id="KW-1185">Reference proteome</keyword>
<protein>
    <submittedName>
        <fullName evidence="1">Uncharacterized protein</fullName>
    </submittedName>
</protein>
<dbReference type="EMBL" id="DAKRPA010000079">
    <property type="protein sequence ID" value="DAZ99666.1"/>
    <property type="molecule type" value="Genomic_DNA"/>
</dbReference>
<organism evidence="1 2">
    <name type="scientific">Lagenidium giganteum</name>
    <dbReference type="NCBI Taxonomy" id="4803"/>
    <lineage>
        <taxon>Eukaryota</taxon>
        <taxon>Sar</taxon>
        <taxon>Stramenopiles</taxon>
        <taxon>Oomycota</taxon>
        <taxon>Peronosporomycetes</taxon>
        <taxon>Pythiales</taxon>
        <taxon>Pythiaceae</taxon>
    </lineage>
</organism>
<evidence type="ECO:0000313" key="2">
    <source>
        <dbReference type="Proteomes" id="UP001146120"/>
    </source>
</evidence>
<dbReference type="AlphaFoldDB" id="A0AAV2Z2E6"/>
<comment type="caution">
    <text evidence="1">The sequence shown here is derived from an EMBL/GenBank/DDBJ whole genome shotgun (WGS) entry which is preliminary data.</text>
</comment>
<accession>A0AAV2Z2E6</accession>
<proteinExistence type="predicted"/>
<evidence type="ECO:0000313" key="1">
    <source>
        <dbReference type="EMBL" id="DAZ99666.1"/>
    </source>
</evidence>
<reference evidence="1" key="2">
    <citation type="journal article" date="2023" name="Microbiol Resour">
        <title>Decontamination and Annotation of the Draft Genome Sequence of the Oomycete Lagenidium giganteum ARSEF 373.</title>
        <authorList>
            <person name="Morgan W.R."/>
            <person name="Tartar A."/>
        </authorList>
    </citation>
    <scope>NUCLEOTIDE SEQUENCE</scope>
    <source>
        <strain evidence="1">ARSEF 373</strain>
    </source>
</reference>
<name>A0AAV2Z2E6_9STRA</name>